<dbReference type="Pfam" id="PF00145">
    <property type="entry name" value="DNA_methylase"/>
    <property type="match status" value="1"/>
</dbReference>
<evidence type="ECO:0000256" key="1">
    <source>
        <dbReference type="ARBA" id="ARBA00022603"/>
    </source>
</evidence>
<organism evidence="4 5">
    <name type="scientific">Aedoeadaptatus coxii</name>
    <dbReference type="NCBI Taxonomy" id="755172"/>
    <lineage>
        <taxon>Bacteria</taxon>
        <taxon>Bacillati</taxon>
        <taxon>Bacillota</taxon>
        <taxon>Tissierellia</taxon>
        <taxon>Tissierellales</taxon>
        <taxon>Peptoniphilaceae</taxon>
        <taxon>Aedoeadaptatus</taxon>
    </lineage>
</organism>
<dbReference type="Proteomes" id="UP000070442">
    <property type="component" value="Unassembled WGS sequence"/>
</dbReference>
<proteinExistence type="predicted"/>
<dbReference type="EMBL" id="LSDG01000002">
    <property type="protein sequence ID" value="KXB68433.1"/>
    <property type="molecule type" value="Genomic_DNA"/>
</dbReference>
<keyword evidence="5" id="KW-1185">Reference proteome</keyword>
<dbReference type="RefSeq" id="WP_232300082.1">
    <property type="nucleotide sequence ID" value="NZ_KQ960155.1"/>
</dbReference>
<keyword evidence="3" id="KW-0680">Restriction system</keyword>
<accession>A0A134AL32</accession>
<dbReference type="InterPro" id="IPR029063">
    <property type="entry name" value="SAM-dependent_MTases_sf"/>
</dbReference>
<evidence type="ECO:0000256" key="2">
    <source>
        <dbReference type="ARBA" id="ARBA00022679"/>
    </source>
</evidence>
<keyword evidence="2" id="KW-0808">Transferase</keyword>
<gene>
    <name evidence="4" type="ORF">HMPREF1863_00146</name>
</gene>
<dbReference type="AlphaFoldDB" id="A0A134AL32"/>
<evidence type="ECO:0000313" key="4">
    <source>
        <dbReference type="EMBL" id="KXB68433.1"/>
    </source>
</evidence>
<sequence>MEWLMGMEVTGIELFAGAGGLALGLEEAGVKGLAFVEFDRSACDTLRKNSPSRNVIEDDKFIWKNL</sequence>
<name>A0A134AL32_9FIRM</name>
<dbReference type="InterPro" id="IPR001525">
    <property type="entry name" value="C5_MeTfrase"/>
</dbReference>
<dbReference type="PATRIC" id="fig|755172.3.peg.141"/>
<protein>
    <submittedName>
        <fullName evidence="4">Uncharacterized protein</fullName>
    </submittedName>
</protein>
<evidence type="ECO:0000256" key="3">
    <source>
        <dbReference type="ARBA" id="ARBA00022747"/>
    </source>
</evidence>
<evidence type="ECO:0000313" key="5">
    <source>
        <dbReference type="Proteomes" id="UP000070442"/>
    </source>
</evidence>
<dbReference type="SUPFAM" id="SSF53335">
    <property type="entry name" value="S-adenosyl-L-methionine-dependent methyltransferases"/>
    <property type="match status" value="1"/>
</dbReference>
<dbReference type="GO" id="GO:0009307">
    <property type="term" value="P:DNA restriction-modification system"/>
    <property type="evidence" value="ECO:0007669"/>
    <property type="project" value="UniProtKB-KW"/>
</dbReference>
<dbReference type="Gene3D" id="3.40.50.150">
    <property type="entry name" value="Vaccinia Virus protein VP39"/>
    <property type="match status" value="1"/>
</dbReference>
<dbReference type="GO" id="GO:0008168">
    <property type="term" value="F:methyltransferase activity"/>
    <property type="evidence" value="ECO:0007669"/>
    <property type="project" value="UniProtKB-KW"/>
</dbReference>
<comment type="caution">
    <text evidence="4">The sequence shown here is derived from an EMBL/GenBank/DDBJ whole genome shotgun (WGS) entry which is preliminary data.</text>
</comment>
<dbReference type="GO" id="GO:0032259">
    <property type="term" value="P:methylation"/>
    <property type="evidence" value="ECO:0007669"/>
    <property type="project" value="UniProtKB-KW"/>
</dbReference>
<dbReference type="STRING" id="755172.HMPREF1863_00146"/>
<reference evidence="5" key="1">
    <citation type="submission" date="2016-01" db="EMBL/GenBank/DDBJ databases">
        <authorList>
            <person name="Mitreva M."/>
            <person name="Pepin K.H."/>
            <person name="Mihindukulasuriya K.A."/>
            <person name="Fulton R."/>
            <person name="Fronick C."/>
            <person name="O'Laughlin M."/>
            <person name="Miner T."/>
            <person name="Herter B."/>
            <person name="Rosa B.A."/>
            <person name="Cordes M."/>
            <person name="Tomlinson C."/>
            <person name="Wollam A."/>
            <person name="Palsikar V.B."/>
            <person name="Mardis E.R."/>
            <person name="Wilson R.K."/>
        </authorList>
    </citation>
    <scope>NUCLEOTIDE SEQUENCE [LARGE SCALE GENOMIC DNA]</scope>
    <source>
        <strain evidence="5">DNF00729</strain>
    </source>
</reference>
<keyword evidence="1" id="KW-0489">Methyltransferase</keyword>